<dbReference type="Proteomes" id="UP000036367">
    <property type="component" value="Unassembled WGS sequence"/>
</dbReference>
<dbReference type="AlphaFoldDB" id="A0A0J1EMK5"/>
<dbReference type="Gene3D" id="3.40.50.880">
    <property type="match status" value="1"/>
</dbReference>
<dbReference type="STRING" id="595434.RISK_001210"/>
<organism evidence="3 4">
    <name type="scientific">Rhodopirellula islandica</name>
    <dbReference type="NCBI Taxonomy" id="595434"/>
    <lineage>
        <taxon>Bacteria</taxon>
        <taxon>Pseudomonadati</taxon>
        <taxon>Planctomycetota</taxon>
        <taxon>Planctomycetia</taxon>
        <taxon>Pirellulales</taxon>
        <taxon>Pirellulaceae</taxon>
        <taxon>Rhodopirellula</taxon>
    </lineage>
</organism>
<keyword evidence="1" id="KW-0732">Signal</keyword>
<dbReference type="EMBL" id="LECT01000011">
    <property type="protein sequence ID" value="KLU06754.1"/>
    <property type="molecule type" value="Genomic_DNA"/>
</dbReference>
<accession>A0A0J1EMK5</accession>
<dbReference type="PATRIC" id="fig|595434.4.peg.1162"/>
<proteinExistence type="predicted"/>
<dbReference type="InterPro" id="IPR029010">
    <property type="entry name" value="ThuA-like"/>
</dbReference>
<dbReference type="SUPFAM" id="SSF52317">
    <property type="entry name" value="Class I glutamine amidotransferase-like"/>
    <property type="match status" value="1"/>
</dbReference>
<evidence type="ECO:0000313" key="4">
    <source>
        <dbReference type="Proteomes" id="UP000036367"/>
    </source>
</evidence>
<dbReference type="OrthoDB" id="245202at2"/>
<feature type="signal peptide" evidence="1">
    <location>
        <begin position="1"/>
        <end position="26"/>
    </location>
</feature>
<evidence type="ECO:0000313" key="3">
    <source>
        <dbReference type="EMBL" id="KLU06754.1"/>
    </source>
</evidence>
<keyword evidence="3" id="KW-0812">Transmembrane</keyword>
<protein>
    <submittedName>
        <fullName evidence="3">Signal peptide and transmembrane protein</fullName>
    </submittedName>
</protein>
<name>A0A0J1EMK5_RHOIS</name>
<evidence type="ECO:0000256" key="1">
    <source>
        <dbReference type="SAM" id="SignalP"/>
    </source>
</evidence>
<dbReference type="InterPro" id="IPR029062">
    <property type="entry name" value="Class_I_gatase-like"/>
</dbReference>
<feature type="chain" id="PRO_5005250313" evidence="1">
    <location>
        <begin position="27"/>
        <end position="347"/>
    </location>
</feature>
<gene>
    <name evidence="3" type="ORF">RISK_001210</name>
</gene>
<dbReference type="Pfam" id="PF06283">
    <property type="entry name" value="ThuA"/>
    <property type="match status" value="1"/>
</dbReference>
<feature type="domain" description="ThuA-like" evidence="2">
    <location>
        <begin position="99"/>
        <end position="283"/>
    </location>
</feature>
<evidence type="ECO:0000259" key="2">
    <source>
        <dbReference type="Pfam" id="PF06283"/>
    </source>
</evidence>
<keyword evidence="4" id="KW-1185">Reference proteome</keyword>
<comment type="caution">
    <text evidence="3">The sequence shown here is derived from an EMBL/GenBank/DDBJ whole genome shotgun (WGS) entry which is preliminary data.</text>
</comment>
<keyword evidence="3" id="KW-0472">Membrane</keyword>
<reference evidence="3" key="1">
    <citation type="submission" date="2015-05" db="EMBL/GenBank/DDBJ databases">
        <title>Permanent draft genome of Rhodopirellula islandicus K833.</title>
        <authorList>
            <person name="Kizina J."/>
            <person name="Richter M."/>
            <person name="Glockner F.O."/>
            <person name="Harder J."/>
        </authorList>
    </citation>
    <scope>NUCLEOTIDE SEQUENCE [LARGE SCALE GENOMIC DNA]</scope>
    <source>
        <strain evidence="3">K833</strain>
    </source>
</reference>
<sequence length="347" mass="38012">MKKRCFVAAAFAFAVCLLPTLTAVHAADHLVFEPAEGKANGKHIVLISGDEEYRTEESCPMLGKILSQTHGFKCTVLFAIDKETGGINPYQIDNIPGTEALNDADLMILATRWRVLPDDQLDPILKFINAGKPIIAYRTATHAFKSGHYGDYDWANFGINVVGENWHSHHGKHKVEGGRAVIVEDNANHPILNDVADIYTPSDIYGVVHLDESAATVLLRGMVIKHLDAAAPPVDEKNDPMMPLAWLKPYEAPSGKIGQCVATTAGAAVDFRSEDLRRLIVNASYFLTGMDVPKSADVSFIDPFVPSFYGFESGKLYRNRDLRVEEFELGSSATVFTPKGTFAPVAH</sequence>
<dbReference type="RefSeq" id="WP_047813171.1">
    <property type="nucleotide sequence ID" value="NZ_LECT01000011.1"/>
</dbReference>